<name>A0ABV7VEM3_9PROT</name>
<comment type="caution">
    <text evidence="1">The sequence shown here is derived from an EMBL/GenBank/DDBJ whole genome shotgun (WGS) entry which is preliminary data.</text>
</comment>
<keyword evidence="2" id="KW-1185">Reference proteome</keyword>
<gene>
    <name evidence="1" type="ORF">ACFOOQ_08085</name>
</gene>
<dbReference type="EMBL" id="JBHRYJ010000001">
    <property type="protein sequence ID" value="MFC3675497.1"/>
    <property type="molecule type" value="Genomic_DNA"/>
</dbReference>
<protein>
    <recommendedName>
        <fullName evidence="3">HEPN domain-containing protein</fullName>
    </recommendedName>
</protein>
<evidence type="ECO:0000313" key="2">
    <source>
        <dbReference type="Proteomes" id="UP001595711"/>
    </source>
</evidence>
<reference evidence="2" key="1">
    <citation type="journal article" date="2019" name="Int. J. Syst. Evol. Microbiol.">
        <title>The Global Catalogue of Microorganisms (GCM) 10K type strain sequencing project: providing services to taxonomists for standard genome sequencing and annotation.</title>
        <authorList>
            <consortium name="The Broad Institute Genomics Platform"/>
            <consortium name="The Broad Institute Genome Sequencing Center for Infectious Disease"/>
            <person name="Wu L."/>
            <person name="Ma J."/>
        </authorList>
    </citation>
    <scope>NUCLEOTIDE SEQUENCE [LARGE SCALE GENOMIC DNA]</scope>
    <source>
        <strain evidence="2">KCTC 42182</strain>
    </source>
</reference>
<organism evidence="1 2">
    <name type="scientific">Ferrovibrio xuzhouensis</name>
    <dbReference type="NCBI Taxonomy" id="1576914"/>
    <lineage>
        <taxon>Bacteria</taxon>
        <taxon>Pseudomonadati</taxon>
        <taxon>Pseudomonadota</taxon>
        <taxon>Alphaproteobacteria</taxon>
        <taxon>Rhodospirillales</taxon>
        <taxon>Rhodospirillaceae</taxon>
        <taxon>Ferrovibrio</taxon>
    </lineage>
</organism>
<sequence>MRAESQVTQSGFLFTTFYSDAPAPDMIGKLPAATAKEKLKIIEGYSDVILELAATMVFLSRNGYPDKYIDETTARKPLKSTTQRVEKAQELLKRLEIEMPQQH</sequence>
<dbReference type="RefSeq" id="WP_379725404.1">
    <property type="nucleotide sequence ID" value="NZ_JBHRYJ010000001.1"/>
</dbReference>
<evidence type="ECO:0000313" key="1">
    <source>
        <dbReference type="EMBL" id="MFC3675497.1"/>
    </source>
</evidence>
<evidence type="ECO:0008006" key="3">
    <source>
        <dbReference type="Google" id="ProtNLM"/>
    </source>
</evidence>
<dbReference type="Proteomes" id="UP001595711">
    <property type="component" value="Unassembled WGS sequence"/>
</dbReference>
<accession>A0ABV7VEM3</accession>
<proteinExistence type="predicted"/>